<organism evidence="4 5">
    <name type="scientific">Halorubrum xinjiangense</name>
    <dbReference type="NCBI Taxonomy" id="261291"/>
    <lineage>
        <taxon>Archaea</taxon>
        <taxon>Methanobacteriati</taxon>
        <taxon>Methanobacteriota</taxon>
        <taxon>Stenosarchaea group</taxon>
        <taxon>Halobacteria</taxon>
        <taxon>Halobacteriales</taxon>
        <taxon>Haloferacaceae</taxon>
        <taxon>Halorubrum</taxon>
    </lineage>
</organism>
<feature type="compositionally biased region" description="Low complexity" evidence="2">
    <location>
        <begin position="33"/>
        <end position="42"/>
    </location>
</feature>
<evidence type="ECO:0000313" key="4">
    <source>
        <dbReference type="EMBL" id="SDF38764.1"/>
    </source>
</evidence>
<dbReference type="SUPFAM" id="SSF52402">
    <property type="entry name" value="Adenine nucleotide alpha hydrolases-like"/>
    <property type="match status" value="1"/>
</dbReference>
<dbReference type="Proteomes" id="UP000324020">
    <property type="component" value="Unassembled WGS sequence"/>
</dbReference>
<dbReference type="InterPro" id="IPR014729">
    <property type="entry name" value="Rossmann-like_a/b/a_fold"/>
</dbReference>
<evidence type="ECO:0000256" key="1">
    <source>
        <dbReference type="ARBA" id="ARBA00008791"/>
    </source>
</evidence>
<accession>A0A1G7KP17</accession>
<proteinExistence type="inferred from homology"/>
<dbReference type="Gene3D" id="3.40.50.620">
    <property type="entry name" value="HUPs"/>
    <property type="match status" value="1"/>
</dbReference>
<feature type="domain" description="UspA" evidence="3">
    <location>
        <begin position="51"/>
        <end position="182"/>
    </location>
</feature>
<reference evidence="4 5" key="1">
    <citation type="submission" date="2016-10" db="EMBL/GenBank/DDBJ databases">
        <authorList>
            <person name="Varghese N."/>
            <person name="Submissions S."/>
        </authorList>
    </citation>
    <scope>NUCLEOTIDE SEQUENCE [LARGE SCALE GENOMIC DNA]</scope>
    <source>
        <strain evidence="4 5">CGMCC 1.3527</strain>
    </source>
</reference>
<name>A0A1G7KP17_9EURY</name>
<sequence>MSAEIDTDATDATDAADAADPTATAGSEGSTVAAEPAEGAAADGDRVGSVFDRVLVVTGDDEAGRAAVDAGLDVAAAHGATVDALYVVDTTEHWDVAVERRERAGEELVEDAAARGEAVGVDVAKRFRYGTPHEEVLDFADAHDADLIVVGSARRTGLDRLAHPETVPTRVQRRASAPVLVVGADD</sequence>
<evidence type="ECO:0000256" key="2">
    <source>
        <dbReference type="SAM" id="MobiDB-lite"/>
    </source>
</evidence>
<dbReference type="PANTHER" id="PTHR46268">
    <property type="entry name" value="STRESS RESPONSE PROTEIN NHAX"/>
    <property type="match status" value="1"/>
</dbReference>
<evidence type="ECO:0000313" key="5">
    <source>
        <dbReference type="Proteomes" id="UP000324020"/>
    </source>
</evidence>
<feature type="compositionally biased region" description="Acidic residues" evidence="2">
    <location>
        <begin position="1"/>
        <end position="11"/>
    </location>
</feature>
<protein>
    <submittedName>
        <fullName evidence="4">Nucleotide-binding universal stress protein, UspA family</fullName>
    </submittedName>
</protein>
<feature type="region of interest" description="Disordered" evidence="2">
    <location>
        <begin position="1"/>
        <end position="43"/>
    </location>
</feature>
<dbReference type="CDD" id="cd00293">
    <property type="entry name" value="USP-like"/>
    <property type="match status" value="1"/>
</dbReference>
<feature type="compositionally biased region" description="Low complexity" evidence="2">
    <location>
        <begin position="12"/>
        <end position="25"/>
    </location>
</feature>
<comment type="similarity">
    <text evidence="1">Belongs to the universal stress protein A family.</text>
</comment>
<keyword evidence="5" id="KW-1185">Reference proteome</keyword>
<dbReference type="Pfam" id="PF00582">
    <property type="entry name" value="Usp"/>
    <property type="match status" value="1"/>
</dbReference>
<dbReference type="OrthoDB" id="329991at2157"/>
<dbReference type="EMBL" id="FNBO01000004">
    <property type="protein sequence ID" value="SDF38764.1"/>
    <property type="molecule type" value="Genomic_DNA"/>
</dbReference>
<dbReference type="AlphaFoldDB" id="A0A1G7KP17"/>
<dbReference type="InterPro" id="IPR006016">
    <property type="entry name" value="UspA"/>
</dbReference>
<gene>
    <name evidence="4" type="ORF">SAMN04488067_10428</name>
</gene>
<dbReference type="PANTHER" id="PTHR46268:SF6">
    <property type="entry name" value="UNIVERSAL STRESS PROTEIN UP12"/>
    <property type="match status" value="1"/>
</dbReference>
<evidence type="ECO:0000259" key="3">
    <source>
        <dbReference type="Pfam" id="PF00582"/>
    </source>
</evidence>
<dbReference type="RefSeq" id="WP_149798150.1">
    <property type="nucleotide sequence ID" value="NZ_FNBO01000004.1"/>
</dbReference>